<protein>
    <submittedName>
        <fullName evidence="2">Uncharacterized protein</fullName>
    </submittedName>
</protein>
<accession>A0A1F5KK19</accession>
<evidence type="ECO:0000313" key="2">
    <source>
        <dbReference type="EMBL" id="OGE41242.1"/>
    </source>
</evidence>
<evidence type="ECO:0000313" key="3">
    <source>
        <dbReference type="Proteomes" id="UP000177328"/>
    </source>
</evidence>
<gene>
    <name evidence="2" type="ORF">A3D25_01795</name>
</gene>
<feature type="region of interest" description="Disordered" evidence="1">
    <location>
        <begin position="31"/>
        <end position="50"/>
    </location>
</feature>
<sequence>MERTAEKSQLDKETQDPDQLTTKVEKGIYKPFSAADPNQTTSAQNPIPIKINPKFKDPFDVVSQNISETITDVNVSVGKGTKKIWEMATAVFTDQKKS</sequence>
<feature type="region of interest" description="Disordered" evidence="1">
    <location>
        <begin position="1"/>
        <end position="26"/>
    </location>
</feature>
<feature type="compositionally biased region" description="Basic and acidic residues" evidence="1">
    <location>
        <begin position="1"/>
        <end position="15"/>
    </location>
</feature>
<proteinExistence type="predicted"/>
<organism evidence="2 3">
    <name type="scientific">Candidatus Daviesbacteria bacterium RIFCSPHIGHO2_02_FULL_43_12</name>
    <dbReference type="NCBI Taxonomy" id="1797776"/>
    <lineage>
        <taxon>Bacteria</taxon>
        <taxon>Candidatus Daviesiibacteriota</taxon>
    </lineage>
</organism>
<feature type="compositionally biased region" description="Polar residues" evidence="1">
    <location>
        <begin position="36"/>
        <end position="45"/>
    </location>
</feature>
<dbReference type="AlphaFoldDB" id="A0A1F5KK19"/>
<dbReference type="EMBL" id="MFDD01000002">
    <property type="protein sequence ID" value="OGE41242.1"/>
    <property type="molecule type" value="Genomic_DNA"/>
</dbReference>
<comment type="caution">
    <text evidence="2">The sequence shown here is derived from an EMBL/GenBank/DDBJ whole genome shotgun (WGS) entry which is preliminary data.</text>
</comment>
<name>A0A1F5KK19_9BACT</name>
<dbReference type="Proteomes" id="UP000177328">
    <property type="component" value="Unassembled WGS sequence"/>
</dbReference>
<evidence type="ECO:0000256" key="1">
    <source>
        <dbReference type="SAM" id="MobiDB-lite"/>
    </source>
</evidence>
<reference evidence="2 3" key="1">
    <citation type="journal article" date="2016" name="Nat. Commun.">
        <title>Thousands of microbial genomes shed light on interconnected biogeochemical processes in an aquifer system.</title>
        <authorList>
            <person name="Anantharaman K."/>
            <person name="Brown C.T."/>
            <person name="Hug L.A."/>
            <person name="Sharon I."/>
            <person name="Castelle C.J."/>
            <person name="Probst A.J."/>
            <person name="Thomas B.C."/>
            <person name="Singh A."/>
            <person name="Wilkins M.J."/>
            <person name="Karaoz U."/>
            <person name="Brodie E.L."/>
            <person name="Williams K.H."/>
            <person name="Hubbard S.S."/>
            <person name="Banfield J.F."/>
        </authorList>
    </citation>
    <scope>NUCLEOTIDE SEQUENCE [LARGE SCALE GENOMIC DNA]</scope>
</reference>